<organism evidence="14 15">
    <name type="scientific">Allomyces macrogynus (strain ATCC 38327)</name>
    <name type="common">Allomyces javanicus var. macrogynus</name>
    <dbReference type="NCBI Taxonomy" id="578462"/>
    <lineage>
        <taxon>Eukaryota</taxon>
        <taxon>Fungi</taxon>
        <taxon>Fungi incertae sedis</taxon>
        <taxon>Blastocladiomycota</taxon>
        <taxon>Blastocladiomycetes</taxon>
        <taxon>Blastocladiales</taxon>
        <taxon>Blastocladiaceae</taxon>
        <taxon>Allomyces</taxon>
    </lineage>
</organism>
<dbReference type="InterPro" id="IPR022398">
    <property type="entry name" value="Peptidase_S8_His-AS"/>
</dbReference>
<feature type="active site" description="Charge relay system" evidence="8 9">
    <location>
        <position position="552"/>
    </location>
</feature>
<comment type="similarity">
    <text evidence="1 9">Belongs to the peptidase S8 family.</text>
</comment>
<dbReference type="Gene3D" id="2.60.40.1710">
    <property type="entry name" value="Subtilisin-like superfamily"/>
    <property type="match status" value="1"/>
</dbReference>
<dbReference type="PROSITE" id="PS00137">
    <property type="entry name" value="SUBTILASE_HIS"/>
    <property type="match status" value="1"/>
</dbReference>
<evidence type="ECO:0000313" key="14">
    <source>
        <dbReference type="EMBL" id="KNE63789.1"/>
    </source>
</evidence>
<dbReference type="STRING" id="578462.A0A0L0SN43"/>
<feature type="active site" description="Charge relay system" evidence="8 9">
    <location>
        <position position="182"/>
    </location>
</feature>
<proteinExistence type="inferred from homology"/>
<name>A0A0L0SN43_ALLM3</name>
<dbReference type="PANTHER" id="PTHR43806">
    <property type="entry name" value="PEPTIDASE S8"/>
    <property type="match status" value="1"/>
</dbReference>
<feature type="domain" description="PA" evidence="13">
    <location>
        <begin position="404"/>
        <end position="459"/>
    </location>
</feature>
<dbReference type="OMA" id="NNAWAEI"/>
<dbReference type="EMBL" id="GG745343">
    <property type="protein sequence ID" value="KNE63789.1"/>
    <property type="molecule type" value="Genomic_DNA"/>
</dbReference>
<evidence type="ECO:0000256" key="11">
    <source>
        <dbReference type="SAM" id="SignalP"/>
    </source>
</evidence>
<dbReference type="InterPro" id="IPR050131">
    <property type="entry name" value="Peptidase_S8_subtilisin-like"/>
</dbReference>
<keyword evidence="6 9" id="KW-0378">Hydrolase</keyword>
<feature type="region of interest" description="Disordered" evidence="10">
    <location>
        <begin position="924"/>
        <end position="962"/>
    </location>
</feature>
<dbReference type="SUPFAM" id="SSF52025">
    <property type="entry name" value="PA domain"/>
    <property type="match status" value="1"/>
</dbReference>
<dbReference type="GO" id="GO:0005615">
    <property type="term" value="C:extracellular space"/>
    <property type="evidence" value="ECO:0007669"/>
    <property type="project" value="TreeGrafter"/>
</dbReference>
<evidence type="ECO:0000256" key="2">
    <source>
        <dbReference type="ARBA" id="ARBA00022512"/>
    </source>
</evidence>
<evidence type="ECO:0000256" key="10">
    <source>
        <dbReference type="SAM" id="MobiDB-lite"/>
    </source>
</evidence>
<evidence type="ECO:0000259" key="12">
    <source>
        <dbReference type="Pfam" id="PF00082"/>
    </source>
</evidence>
<dbReference type="InterPro" id="IPR015500">
    <property type="entry name" value="Peptidase_S8_subtilisin-rel"/>
</dbReference>
<reference evidence="14 15" key="1">
    <citation type="submission" date="2009-11" db="EMBL/GenBank/DDBJ databases">
        <title>Annotation of Allomyces macrogynus ATCC 38327.</title>
        <authorList>
            <consortium name="The Broad Institute Genome Sequencing Platform"/>
            <person name="Russ C."/>
            <person name="Cuomo C."/>
            <person name="Burger G."/>
            <person name="Gray M.W."/>
            <person name="Holland P.W.H."/>
            <person name="King N."/>
            <person name="Lang F.B.F."/>
            <person name="Roger A.J."/>
            <person name="Ruiz-Trillo I."/>
            <person name="Young S.K."/>
            <person name="Zeng Q."/>
            <person name="Gargeya S."/>
            <person name="Fitzgerald M."/>
            <person name="Haas B."/>
            <person name="Abouelleil A."/>
            <person name="Alvarado L."/>
            <person name="Arachchi H.M."/>
            <person name="Berlin A."/>
            <person name="Chapman S.B."/>
            <person name="Gearin G."/>
            <person name="Goldberg J."/>
            <person name="Griggs A."/>
            <person name="Gujja S."/>
            <person name="Hansen M."/>
            <person name="Heiman D."/>
            <person name="Howarth C."/>
            <person name="Larimer J."/>
            <person name="Lui A."/>
            <person name="MacDonald P.J.P."/>
            <person name="McCowen C."/>
            <person name="Montmayeur A."/>
            <person name="Murphy C."/>
            <person name="Neiman D."/>
            <person name="Pearson M."/>
            <person name="Priest M."/>
            <person name="Roberts A."/>
            <person name="Saif S."/>
            <person name="Shea T."/>
            <person name="Sisk P."/>
            <person name="Stolte C."/>
            <person name="Sykes S."/>
            <person name="Wortman J."/>
            <person name="Nusbaum C."/>
            <person name="Birren B."/>
        </authorList>
    </citation>
    <scope>NUCLEOTIDE SEQUENCE [LARGE SCALE GENOMIC DNA]</scope>
    <source>
        <strain evidence="14 15">ATCC 38327</strain>
    </source>
</reference>
<evidence type="ECO:0000256" key="6">
    <source>
        <dbReference type="ARBA" id="ARBA00022801"/>
    </source>
</evidence>
<evidence type="ECO:0000313" key="15">
    <source>
        <dbReference type="Proteomes" id="UP000054350"/>
    </source>
</evidence>
<evidence type="ECO:0000256" key="4">
    <source>
        <dbReference type="ARBA" id="ARBA00022670"/>
    </source>
</evidence>
<keyword evidence="15" id="KW-1185">Reference proteome</keyword>
<dbReference type="GO" id="GO:0004252">
    <property type="term" value="F:serine-type endopeptidase activity"/>
    <property type="evidence" value="ECO:0007669"/>
    <property type="project" value="UniProtKB-UniRule"/>
</dbReference>
<dbReference type="Proteomes" id="UP000054350">
    <property type="component" value="Unassembled WGS sequence"/>
</dbReference>
<accession>A0A0L0SN43</accession>
<dbReference type="PANTHER" id="PTHR43806:SF66">
    <property type="entry name" value="SERIN ENDOPEPTIDASE"/>
    <property type="match status" value="1"/>
</dbReference>
<evidence type="ECO:0000256" key="8">
    <source>
        <dbReference type="PIRSR" id="PIRSR615500-1"/>
    </source>
</evidence>
<dbReference type="Pfam" id="PF02225">
    <property type="entry name" value="PA"/>
    <property type="match status" value="1"/>
</dbReference>
<keyword evidence="5 11" id="KW-0732">Signal</keyword>
<dbReference type="Gene3D" id="3.40.50.200">
    <property type="entry name" value="Peptidase S8/S53 domain"/>
    <property type="match status" value="1"/>
</dbReference>
<dbReference type="Gene3D" id="3.50.30.30">
    <property type="match status" value="1"/>
</dbReference>
<protein>
    <recommendedName>
        <fullName evidence="16">Peptidase S8/S53 domain-containing protein</fullName>
    </recommendedName>
</protein>
<feature type="signal peptide" evidence="11">
    <location>
        <begin position="1"/>
        <end position="29"/>
    </location>
</feature>
<sequence>METPSARRGRVPRVLALPLLLTLVSIATAATIHRLPPRSLPRNTGIATRRYIIEFQASPALLDAPGDTVSPSAALAQHASFTSFLAQSGLDEGVAVQRTFVHVFNGAAVEVASDEMVEALAVAPNVKAVFPVVTYRLDPQEMAVARKGASPQLVYANNLTRVAQVHTDLGVTGKGVKVGVVDTGIDYLHPAFWVPGKQCTQWKGDGCRVVDGKDFVGDAYNANDPASRPAPSASPMDCNSHGTHVAGIIGGKDSLITGVAPDVTFYAARIFGCSGTTATDIILDAIEHAYLAGCNVINLSIGQGSTFASYPDARAIDKLAVHGLLAAASQGNAGKLGMFQAQSPAAARNALAVASIDNTFVNLPSMLVNGVEGIDPIPYILDTGVKTPWPKTVPLAIKLSPLASADACTTLLPNALKNTVALLRRGPCTFLAQATTALAAGAKGVLFYNDQFGPILEVNLGVPEFSAPVAYLTGYHGMILAQALASSPTATITITDTLVPVMNPTGGQLSDFSGWGPGAQLELKPDLSAPGGFILSSVPLRMGAYTYMSGTSMASPMLAGAMALYVERHGRRKTKFDAVRTAFLNTAIPIAIPGSASPWPVYKQGAGLVDVLAALTTTVSITPAKIELGASRAPGDVKRARLTVTNTGRAPVMYTVQHVQAPSVLGEGGVTQDALQYSDQGARVLFSTTSIRIPAGGSASLALTVDAYAASFPVVGGHWMLSGHVVLSSTTAPTLRVPYILMRGAYETYPQLPPHSAFGAPLISTAALAKWDLTGAMPNDVPVWTNGTTAAFSLRGDDKPVLLADCALVTRAAVVALIDARSGVKLGYLPHAVEFLATGPWIMPEPGAVTGKPGYGWDGTYVSTVKAALGRGKGGKVKTVPDGEYVWQLELTRPSSARDDGDEFMELFRPVWKSPVIVVKRAGANSTRTATSAGSTSLSDLTSTRRATPPASSTTALGSLTATGTRTVSDQIKTASSDTATGTISATTTDSATATTTQSPGTTVIPCPPCPGGTKTVIIVQPTATVTTTVYPCPVCPGGTKTVIIVPPTATVTQTVTPQPTMTTVPCNVCPGGIKTVIIIPPVGTQTDVCTIEPTHTVVPCKDANTCPPSGSTTQVIVQPTVPASPTTAGPAPTVTTEPCGKCPGGVKTIIIVPPTGTQTAPATVTPTNTVVPCNECSGGVKTVIVIPPPAQPTTVTSTVTVPESPIETKPVPVATTPAPVPVATQPAGDSYGELEVPQ</sequence>
<dbReference type="InterPro" id="IPR046450">
    <property type="entry name" value="PA_dom_sf"/>
</dbReference>
<evidence type="ECO:0000256" key="1">
    <source>
        <dbReference type="ARBA" id="ARBA00011073"/>
    </source>
</evidence>
<dbReference type="eggNOG" id="KOG4266">
    <property type="taxonomic scope" value="Eukaryota"/>
</dbReference>
<keyword evidence="2" id="KW-0134">Cell wall</keyword>
<keyword evidence="7 9" id="KW-0720">Serine protease</keyword>
<dbReference type="AlphaFoldDB" id="A0A0L0SN43"/>
<evidence type="ECO:0000256" key="5">
    <source>
        <dbReference type="ARBA" id="ARBA00022729"/>
    </source>
</evidence>
<evidence type="ECO:0000256" key="3">
    <source>
        <dbReference type="ARBA" id="ARBA00022525"/>
    </source>
</evidence>
<evidence type="ECO:0000256" key="9">
    <source>
        <dbReference type="PROSITE-ProRule" id="PRU01240"/>
    </source>
</evidence>
<dbReference type="PROSITE" id="PS51892">
    <property type="entry name" value="SUBTILASE"/>
    <property type="match status" value="1"/>
</dbReference>
<dbReference type="InterPro" id="IPR036852">
    <property type="entry name" value="Peptidase_S8/S53_dom_sf"/>
</dbReference>
<dbReference type="OrthoDB" id="10256524at2759"/>
<dbReference type="GO" id="GO:0006508">
    <property type="term" value="P:proteolysis"/>
    <property type="evidence" value="ECO:0007669"/>
    <property type="project" value="UniProtKB-KW"/>
</dbReference>
<feature type="chain" id="PRO_5005548189" description="Peptidase S8/S53 domain-containing protein" evidence="11">
    <location>
        <begin position="30"/>
        <end position="1239"/>
    </location>
</feature>
<dbReference type="SUPFAM" id="SSF52743">
    <property type="entry name" value="Subtilisin-like"/>
    <property type="match status" value="1"/>
</dbReference>
<feature type="domain" description="Peptidase S8/S53" evidence="12">
    <location>
        <begin position="173"/>
        <end position="593"/>
    </location>
</feature>
<dbReference type="InterPro" id="IPR000209">
    <property type="entry name" value="Peptidase_S8/S53_dom"/>
</dbReference>
<dbReference type="PRINTS" id="PR00723">
    <property type="entry name" value="SUBTILISIN"/>
</dbReference>
<dbReference type="Pfam" id="PF00082">
    <property type="entry name" value="Peptidase_S8"/>
    <property type="match status" value="1"/>
</dbReference>
<dbReference type="PROSITE" id="PS00136">
    <property type="entry name" value="SUBTILASE_ASP"/>
    <property type="match status" value="1"/>
</dbReference>
<keyword evidence="3" id="KW-0964">Secreted</keyword>
<feature type="region of interest" description="Disordered" evidence="10">
    <location>
        <begin position="1206"/>
        <end position="1239"/>
    </location>
</feature>
<dbReference type="InterPro" id="IPR003137">
    <property type="entry name" value="PA_domain"/>
</dbReference>
<gene>
    <name evidence="14" type="ORF">AMAG_08866</name>
</gene>
<evidence type="ECO:0008006" key="16">
    <source>
        <dbReference type="Google" id="ProtNLM"/>
    </source>
</evidence>
<evidence type="ECO:0000256" key="7">
    <source>
        <dbReference type="ARBA" id="ARBA00022825"/>
    </source>
</evidence>
<feature type="active site" description="Charge relay system" evidence="8 9">
    <location>
        <position position="241"/>
    </location>
</feature>
<evidence type="ECO:0000259" key="13">
    <source>
        <dbReference type="Pfam" id="PF02225"/>
    </source>
</evidence>
<keyword evidence="4 9" id="KW-0645">Protease</keyword>
<feature type="compositionally biased region" description="Low complexity" evidence="10">
    <location>
        <begin position="1206"/>
        <end position="1228"/>
    </location>
</feature>
<dbReference type="InterPro" id="IPR023827">
    <property type="entry name" value="Peptidase_S8_Asp-AS"/>
</dbReference>
<dbReference type="VEuPathDB" id="FungiDB:AMAG_08866"/>
<reference evidence="15" key="2">
    <citation type="submission" date="2009-11" db="EMBL/GenBank/DDBJ databases">
        <title>The Genome Sequence of Allomyces macrogynus strain ATCC 38327.</title>
        <authorList>
            <consortium name="The Broad Institute Genome Sequencing Platform"/>
            <person name="Russ C."/>
            <person name="Cuomo C."/>
            <person name="Shea T."/>
            <person name="Young S.K."/>
            <person name="Zeng Q."/>
            <person name="Koehrsen M."/>
            <person name="Haas B."/>
            <person name="Borodovsky M."/>
            <person name="Guigo R."/>
            <person name="Alvarado L."/>
            <person name="Berlin A."/>
            <person name="Borenstein D."/>
            <person name="Chen Z."/>
            <person name="Engels R."/>
            <person name="Freedman E."/>
            <person name="Gellesch M."/>
            <person name="Goldberg J."/>
            <person name="Griggs A."/>
            <person name="Gujja S."/>
            <person name="Heiman D."/>
            <person name="Hepburn T."/>
            <person name="Howarth C."/>
            <person name="Jen D."/>
            <person name="Larson L."/>
            <person name="Lewis B."/>
            <person name="Mehta T."/>
            <person name="Park D."/>
            <person name="Pearson M."/>
            <person name="Roberts A."/>
            <person name="Saif S."/>
            <person name="Shenoy N."/>
            <person name="Sisk P."/>
            <person name="Stolte C."/>
            <person name="Sykes S."/>
            <person name="Walk T."/>
            <person name="White J."/>
            <person name="Yandava C."/>
            <person name="Burger G."/>
            <person name="Gray M.W."/>
            <person name="Holland P.W.H."/>
            <person name="King N."/>
            <person name="Lang F.B.F."/>
            <person name="Roger A.J."/>
            <person name="Ruiz-Trillo I."/>
            <person name="Lander E."/>
            <person name="Nusbaum C."/>
        </authorList>
    </citation>
    <scope>NUCLEOTIDE SEQUENCE [LARGE SCALE GENOMIC DNA]</scope>
    <source>
        <strain evidence="15">ATCC 38327</strain>
    </source>
</reference>